<sequence>MKPVELLQRMNALHQTTFTFLEKYPDGEQGAFAVTDHLSRRWVLKWAPGADNVEWMQGAKAVTDLLRSLGYPAPYYLLIGSIPEGIYSIQSALPGSPVRQLPSTLLPRLLELNELQRGRAIPGRKDWHQEVINTVLWGGDGYCLHESLQQHSSGTAELLQTLQALVMSHQDEPHHTTDIVHGDFQHANILIEEKQISGVVDWDGFGAGDCVFDIATLLFYSYESVEVRERLWNYALERASLKLLSIYLAHLILRQVDWSLRYHDQTTSERYITRGHALLQEIAYRSHSAR</sequence>
<dbReference type="SUPFAM" id="SSF56112">
    <property type="entry name" value="Protein kinase-like (PK-like)"/>
    <property type="match status" value="1"/>
</dbReference>
<comment type="caution">
    <text evidence="2">The sequence shown here is derived from an EMBL/GenBank/DDBJ whole genome shotgun (WGS) entry which is preliminary data.</text>
</comment>
<dbReference type="GO" id="GO:0016740">
    <property type="term" value="F:transferase activity"/>
    <property type="evidence" value="ECO:0007669"/>
    <property type="project" value="UniProtKB-KW"/>
</dbReference>
<keyword evidence="3" id="KW-1185">Reference proteome</keyword>
<protein>
    <submittedName>
        <fullName evidence="2">Aminoglycoside phosphotransferase</fullName>
    </submittedName>
</protein>
<organism evidence="2 3">
    <name type="scientific">Ktedonobacter racemifer DSM 44963</name>
    <dbReference type="NCBI Taxonomy" id="485913"/>
    <lineage>
        <taxon>Bacteria</taxon>
        <taxon>Bacillati</taxon>
        <taxon>Chloroflexota</taxon>
        <taxon>Ktedonobacteria</taxon>
        <taxon>Ktedonobacterales</taxon>
        <taxon>Ktedonobacteraceae</taxon>
        <taxon>Ktedonobacter</taxon>
    </lineage>
</organism>
<dbReference type="AlphaFoldDB" id="D6TC77"/>
<evidence type="ECO:0000313" key="3">
    <source>
        <dbReference type="Proteomes" id="UP000004508"/>
    </source>
</evidence>
<dbReference type="RefSeq" id="WP_007903884.1">
    <property type="nucleotide sequence ID" value="NZ_ADVG01000001.1"/>
</dbReference>
<accession>D6TC77</accession>
<evidence type="ECO:0000259" key="1">
    <source>
        <dbReference type="Pfam" id="PF01636"/>
    </source>
</evidence>
<dbReference type="OrthoDB" id="179763at2"/>
<dbReference type="Pfam" id="PF01636">
    <property type="entry name" value="APH"/>
    <property type="match status" value="1"/>
</dbReference>
<feature type="domain" description="Aminoglycoside phosphotransferase" evidence="1">
    <location>
        <begin position="32"/>
        <end position="239"/>
    </location>
</feature>
<dbReference type="InterPro" id="IPR002575">
    <property type="entry name" value="Aminoglycoside_PTrfase"/>
</dbReference>
<dbReference type="EMBL" id="ADVG01000001">
    <property type="protein sequence ID" value="EFH88113.1"/>
    <property type="molecule type" value="Genomic_DNA"/>
</dbReference>
<name>D6TC77_KTERA</name>
<dbReference type="Proteomes" id="UP000004508">
    <property type="component" value="Unassembled WGS sequence"/>
</dbReference>
<proteinExistence type="predicted"/>
<evidence type="ECO:0000313" key="2">
    <source>
        <dbReference type="EMBL" id="EFH88113.1"/>
    </source>
</evidence>
<dbReference type="Gene3D" id="3.90.1200.10">
    <property type="match status" value="1"/>
</dbReference>
<dbReference type="InParanoid" id="D6TC77"/>
<reference evidence="2 3" key="1">
    <citation type="journal article" date="2011" name="Stand. Genomic Sci.">
        <title>Non-contiguous finished genome sequence and contextual data of the filamentous soil bacterium Ktedonobacter racemifer type strain (SOSP1-21).</title>
        <authorList>
            <person name="Chang Y.J."/>
            <person name="Land M."/>
            <person name="Hauser L."/>
            <person name="Chertkov O."/>
            <person name="Del Rio T.G."/>
            <person name="Nolan M."/>
            <person name="Copeland A."/>
            <person name="Tice H."/>
            <person name="Cheng J.F."/>
            <person name="Lucas S."/>
            <person name="Han C."/>
            <person name="Goodwin L."/>
            <person name="Pitluck S."/>
            <person name="Ivanova N."/>
            <person name="Ovchinikova G."/>
            <person name="Pati A."/>
            <person name="Chen A."/>
            <person name="Palaniappan K."/>
            <person name="Mavromatis K."/>
            <person name="Liolios K."/>
            <person name="Brettin T."/>
            <person name="Fiebig A."/>
            <person name="Rohde M."/>
            <person name="Abt B."/>
            <person name="Goker M."/>
            <person name="Detter J.C."/>
            <person name="Woyke T."/>
            <person name="Bristow J."/>
            <person name="Eisen J.A."/>
            <person name="Markowitz V."/>
            <person name="Hugenholtz P."/>
            <person name="Kyrpides N.C."/>
            <person name="Klenk H.P."/>
            <person name="Lapidus A."/>
        </authorList>
    </citation>
    <scope>NUCLEOTIDE SEQUENCE [LARGE SCALE GENOMIC DNA]</scope>
    <source>
        <strain evidence="3">DSM 44963</strain>
    </source>
</reference>
<dbReference type="InterPro" id="IPR011009">
    <property type="entry name" value="Kinase-like_dom_sf"/>
</dbReference>
<keyword evidence="2" id="KW-0808">Transferase</keyword>
<dbReference type="STRING" id="485913.Krac_9510"/>
<gene>
    <name evidence="2" type="ORF">Krac_9510</name>
</gene>
<dbReference type="eggNOG" id="COG2334">
    <property type="taxonomic scope" value="Bacteria"/>
</dbReference>